<feature type="domain" description="HTH LytTR-type" evidence="1">
    <location>
        <begin position="1"/>
        <end position="33"/>
    </location>
</feature>
<sequence length="33" mass="3780">MLENGNIDAILENKIDVQISRRKIKSLKEKLGL</sequence>
<dbReference type="AlphaFoldDB" id="E4SJF0"/>
<organism evidence="2 3">
    <name type="scientific">Lactobacillus amylovorus (strain GRL 1112)</name>
    <dbReference type="NCBI Taxonomy" id="695560"/>
    <lineage>
        <taxon>Bacteria</taxon>
        <taxon>Bacillati</taxon>
        <taxon>Bacillota</taxon>
        <taxon>Bacilli</taxon>
        <taxon>Lactobacillales</taxon>
        <taxon>Lactobacillaceae</taxon>
        <taxon>Lactobacillus</taxon>
    </lineage>
</organism>
<dbReference type="GO" id="GO:0003677">
    <property type="term" value="F:DNA binding"/>
    <property type="evidence" value="ECO:0007669"/>
    <property type="project" value="InterPro"/>
</dbReference>
<dbReference type="PATRIC" id="fig|695560.3.peg.1258"/>
<dbReference type="Proteomes" id="UP000007033">
    <property type="component" value="Chromosome"/>
</dbReference>
<protein>
    <recommendedName>
        <fullName evidence="1">HTH LytTR-type domain-containing protein</fullName>
    </recommendedName>
</protein>
<dbReference type="KEGG" id="lam:LA2_06410"/>
<proteinExistence type="predicted"/>
<dbReference type="HOGENOM" id="CLU_3382396_0_0_9"/>
<name>E4SJF0_LACAR</name>
<gene>
    <name evidence="2" type="ordered locus">LA2_06410</name>
</gene>
<dbReference type="InterPro" id="IPR007492">
    <property type="entry name" value="LytTR_DNA-bd_dom"/>
</dbReference>
<accession>E4SJF0</accession>
<evidence type="ECO:0000313" key="3">
    <source>
        <dbReference type="Proteomes" id="UP000007033"/>
    </source>
</evidence>
<reference evidence="2 3" key="1">
    <citation type="journal article" date="2011" name="J. Bacteriol.">
        <title>Genome sequence of Lactobacillus amylovorus GRL1112.</title>
        <authorList>
            <person name="Kant R."/>
            <person name="Paulin L."/>
            <person name="Alatalo E."/>
            <person name="de Vos W.M."/>
            <person name="Palva A."/>
        </authorList>
    </citation>
    <scope>NUCLEOTIDE SEQUENCE [LARGE SCALE GENOMIC DNA]</scope>
    <source>
        <strain evidence="2 3">GRL 1112</strain>
    </source>
</reference>
<dbReference type="PROSITE" id="PS50930">
    <property type="entry name" value="HTH_LYTTR"/>
    <property type="match status" value="1"/>
</dbReference>
<evidence type="ECO:0000313" key="2">
    <source>
        <dbReference type="EMBL" id="ADQ59229.1"/>
    </source>
</evidence>
<evidence type="ECO:0000259" key="1">
    <source>
        <dbReference type="PROSITE" id="PS50930"/>
    </source>
</evidence>
<dbReference type="EMBL" id="CP002338">
    <property type="protein sequence ID" value="ADQ59229.1"/>
    <property type="molecule type" value="Genomic_DNA"/>
</dbReference>